<name>A8ICJ3_CHLRE</name>
<dbReference type="GeneID" id="5728243"/>
<reference evidence="2 3" key="1">
    <citation type="journal article" date="2007" name="Science">
        <title>The Chlamydomonas genome reveals the evolution of key animal and plant functions.</title>
        <authorList>
            <person name="Merchant S.S."/>
            <person name="Prochnik S.E."/>
            <person name="Vallon O."/>
            <person name="Harris E.H."/>
            <person name="Karpowicz S.J."/>
            <person name="Witman G.B."/>
            <person name="Terry A."/>
            <person name="Salamov A."/>
            <person name="Fritz-Laylin L.K."/>
            <person name="Marechal-Drouard L."/>
            <person name="Marshall W.F."/>
            <person name="Qu L.H."/>
            <person name="Nelson D.R."/>
            <person name="Sanderfoot A.A."/>
            <person name="Spalding M.H."/>
            <person name="Kapitonov V.V."/>
            <person name="Ren Q."/>
            <person name="Ferris P."/>
            <person name="Lindquist E."/>
            <person name="Shapiro H."/>
            <person name="Lucas S.M."/>
            <person name="Grimwood J."/>
            <person name="Schmutz J."/>
            <person name="Cardol P."/>
            <person name="Cerutti H."/>
            <person name="Chanfreau G."/>
            <person name="Chen C.L."/>
            <person name="Cognat V."/>
            <person name="Croft M.T."/>
            <person name="Dent R."/>
            <person name="Dutcher S."/>
            <person name="Fernandez E."/>
            <person name="Fukuzawa H."/>
            <person name="Gonzalez-Ballester D."/>
            <person name="Gonzalez-Halphen D."/>
            <person name="Hallmann A."/>
            <person name="Hanikenne M."/>
            <person name="Hippler M."/>
            <person name="Inwood W."/>
            <person name="Jabbari K."/>
            <person name="Kalanon M."/>
            <person name="Kuras R."/>
            <person name="Lefebvre P.A."/>
            <person name="Lemaire S.D."/>
            <person name="Lobanov A.V."/>
            <person name="Lohr M."/>
            <person name="Manuell A."/>
            <person name="Meier I."/>
            <person name="Mets L."/>
            <person name="Mittag M."/>
            <person name="Mittelmeier T."/>
            <person name="Moroney J.V."/>
            <person name="Moseley J."/>
            <person name="Napoli C."/>
            <person name="Nedelcu A.M."/>
            <person name="Niyogi K."/>
            <person name="Novoselov S.V."/>
            <person name="Paulsen I.T."/>
            <person name="Pazour G."/>
            <person name="Purton S."/>
            <person name="Ral J.P."/>
            <person name="Riano-Pachon D.M."/>
            <person name="Riekhof W."/>
            <person name="Rymarquis L."/>
            <person name="Schroda M."/>
            <person name="Stern D."/>
            <person name="Umen J."/>
            <person name="Willows R."/>
            <person name="Wilson N."/>
            <person name="Zimmer S.L."/>
            <person name="Allmer J."/>
            <person name="Balk J."/>
            <person name="Bisova K."/>
            <person name="Chen C.J."/>
            <person name="Elias M."/>
            <person name="Gendler K."/>
            <person name="Hauser C."/>
            <person name="Lamb M.R."/>
            <person name="Ledford H."/>
            <person name="Long J.C."/>
            <person name="Minagawa J."/>
            <person name="Page M.D."/>
            <person name="Pan J."/>
            <person name="Pootakham W."/>
            <person name="Roje S."/>
            <person name="Rose A."/>
            <person name="Stahlberg E."/>
            <person name="Terauchi A.M."/>
            <person name="Yang P."/>
            <person name="Ball S."/>
            <person name="Bowler C."/>
            <person name="Dieckmann C.L."/>
            <person name="Gladyshev V.N."/>
            <person name="Green P."/>
            <person name="Jorgensen R."/>
            <person name="Mayfield S."/>
            <person name="Mueller-Roeber B."/>
            <person name="Rajamani S."/>
            <person name="Sayre R.T."/>
            <person name="Brokstein P."/>
            <person name="Dubchak I."/>
            <person name="Goodstein D."/>
            <person name="Hornick L."/>
            <person name="Huang Y.W."/>
            <person name="Jhaveri J."/>
            <person name="Luo Y."/>
            <person name="Martinez D."/>
            <person name="Ngau W.C."/>
            <person name="Otillar B."/>
            <person name="Poliakov A."/>
            <person name="Porter A."/>
            <person name="Szajkowski L."/>
            <person name="Werner G."/>
            <person name="Zhou K."/>
            <person name="Grigoriev I.V."/>
            <person name="Rokhsar D.S."/>
            <person name="Grossman A.R."/>
        </authorList>
    </citation>
    <scope>NUCLEOTIDE SEQUENCE [LARGE SCALE GENOMIC DNA]</scope>
    <source>
        <strain evidence="3">CC-503</strain>
    </source>
</reference>
<evidence type="ECO:0000313" key="3">
    <source>
        <dbReference type="Proteomes" id="UP000006906"/>
    </source>
</evidence>
<dbReference type="EMBL" id="CM008971">
    <property type="protein sequence ID" value="PNW77111.1"/>
    <property type="molecule type" value="Genomic_DNA"/>
</dbReference>
<feature type="compositionally biased region" description="Low complexity" evidence="1">
    <location>
        <begin position="488"/>
        <end position="499"/>
    </location>
</feature>
<evidence type="ECO:0000256" key="1">
    <source>
        <dbReference type="SAM" id="MobiDB-lite"/>
    </source>
</evidence>
<protein>
    <submittedName>
        <fullName evidence="2">Uncharacterized protein</fullName>
    </submittedName>
</protein>
<dbReference type="AlphaFoldDB" id="A8ICJ3"/>
<dbReference type="InParanoid" id="A8ICJ3"/>
<dbReference type="GO" id="GO:0016020">
    <property type="term" value="C:membrane"/>
    <property type="evidence" value="ECO:0000318"/>
    <property type="project" value="GO_Central"/>
</dbReference>
<dbReference type="KEGG" id="cre:CHLRE_10g422550v5"/>
<dbReference type="PANTHER" id="PTHR12393">
    <property type="entry name" value="SPHINGOMYELIN PHOSPHODIESTERASE RELATED"/>
    <property type="match status" value="1"/>
</dbReference>
<evidence type="ECO:0000313" key="2">
    <source>
        <dbReference type="EMBL" id="PNW77111.1"/>
    </source>
</evidence>
<feature type="compositionally biased region" description="Acidic residues" evidence="1">
    <location>
        <begin position="719"/>
        <end position="751"/>
    </location>
</feature>
<gene>
    <name evidence="2" type="ORF">CHLRE_10g422550v5</name>
</gene>
<dbReference type="SUPFAM" id="SSF140860">
    <property type="entry name" value="Pseudo ankyrin repeat-like"/>
    <property type="match status" value="1"/>
</dbReference>
<keyword evidence="3" id="KW-1185">Reference proteome</keyword>
<dbReference type="PaxDb" id="3055-EDP06370"/>
<dbReference type="OrthoDB" id="10544390at2759"/>
<feature type="compositionally biased region" description="Acidic residues" evidence="1">
    <location>
        <begin position="263"/>
        <end position="276"/>
    </location>
</feature>
<feature type="compositionally biased region" description="Basic and acidic residues" evidence="1">
    <location>
        <begin position="752"/>
        <end position="765"/>
    </location>
</feature>
<dbReference type="eggNOG" id="ENOG502SXCF">
    <property type="taxonomic scope" value="Eukaryota"/>
</dbReference>
<organism evidence="2 3">
    <name type="scientific">Chlamydomonas reinhardtii</name>
    <name type="common">Chlamydomonas smithii</name>
    <dbReference type="NCBI Taxonomy" id="3055"/>
    <lineage>
        <taxon>Eukaryota</taxon>
        <taxon>Viridiplantae</taxon>
        <taxon>Chlorophyta</taxon>
        <taxon>core chlorophytes</taxon>
        <taxon>Chlorophyceae</taxon>
        <taxon>CS clade</taxon>
        <taxon>Chlamydomonadales</taxon>
        <taxon>Chlamydomonadaceae</taxon>
        <taxon>Chlamydomonas</taxon>
    </lineage>
</organism>
<accession>A8ICJ3</accession>
<dbReference type="GO" id="GO:0071944">
    <property type="term" value="C:cell periphery"/>
    <property type="evidence" value="ECO:0000318"/>
    <property type="project" value="GO_Central"/>
</dbReference>
<feature type="region of interest" description="Disordered" evidence="1">
    <location>
        <begin position="717"/>
        <end position="765"/>
    </location>
</feature>
<sequence>MDQWSLLTPELQLEVASHLPPGEVAGCLKFVDWATYRNLHSTYETIRLTDGEPWPAQAFLLYWGRSEWPWRGLRVLQRRKLLCLAAGSGHAPSLAAALSYCGCSLRAEVMAAAAAAGDVAACETLLEAGCCWGNVVTMAAAAQGRIEVLEWLLQHDFEFEEHTEYSTNGVMSDAEVDPDIQSAIDESDNADDEFREAAHCPRTPAAHGGHAAVLAWFDEQGFYEQCDDPNWQLWLVRAAGQGGHAALAAQLVQQAADAASDGSESDDDPDAAQDPEDEEPFLLEWDEESPRWLRAKALLFGLALGCSLAELKQHGAAAVAAVRRRGSTAGKSALLRMAACSLTSDWADKVDYLLKAWKLVSWGDASDKDGHGLWERTARDPSFVPRLQHLRSRGFCFPDELASAAARAGNLEALKFLLDARTEKVTDEETQHLITTAACGGQAAVLQWFRQQNRLKWHGRWRHSAVLAAKGAALSWMVELEVAEVQQAQQAQQDDQPPQGRDTQKAAQARDGQGKEKGKQEQLREVPGVWYQLRKAVMRHGDDATVRRLVEGCSMEDIGFQEAEGCDMEDIDSDEEQEGWCGVEDIGFEDWDMLVCGASVELLEWMAARRGAPIEVETGAATLHSAAWAEGNLAAADWVLSKTTVVDVPVEEQVSRQARLAHFRFGEVVWLLRTVMSEGKPEDGISARQWHELQEDIESSGLITPRQQEMLEELRQEFEEFEEDSEEEEDEEGDFEEEFAEDLEEESEEELESCRKEELAKGSKG</sequence>
<dbReference type="Gene3D" id="1.25.40.20">
    <property type="entry name" value="Ankyrin repeat-containing domain"/>
    <property type="match status" value="1"/>
</dbReference>
<dbReference type="RefSeq" id="XP_001702591.1">
    <property type="nucleotide sequence ID" value="XM_001702539.3"/>
</dbReference>
<dbReference type="Proteomes" id="UP000006906">
    <property type="component" value="Chromosome 10"/>
</dbReference>
<dbReference type="GO" id="GO:0004620">
    <property type="term" value="F:phospholipase activity"/>
    <property type="evidence" value="ECO:0000318"/>
    <property type="project" value="GO_Central"/>
</dbReference>
<dbReference type="GO" id="GO:0030149">
    <property type="term" value="P:sphingolipid catabolic process"/>
    <property type="evidence" value="ECO:0000318"/>
    <property type="project" value="GO_Central"/>
</dbReference>
<dbReference type="Gramene" id="PNW77111">
    <property type="protein sequence ID" value="PNW77111"/>
    <property type="gene ID" value="CHLRE_10g422550v5"/>
</dbReference>
<feature type="region of interest" description="Disordered" evidence="1">
    <location>
        <begin position="255"/>
        <end position="276"/>
    </location>
</feature>
<dbReference type="InterPro" id="IPR036770">
    <property type="entry name" value="Ankyrin_rpt-contain_sf"/>
</dbReference>
<feature type="compositionally biased region" description="Basic and acidic residues" evidence="1">
    <location>
        <begin position="512"/>
        <end position="522"/>
    </location>
</feature>
<dbReference type="GO" id="GO:0005783">
    <property type="term" value="C:endoplasmic reticulum"/>
    <property type="evidence" value="ECO:0000318"/>
    <property type="project" value="GO_Central"/>
</dbReference>
<feature type="region of interest" description="Disordered" evidence="1">
    <location>
        <begin position="488"/>
        <end position="522"/>
    </location>
</feature>
<dbReference type="PANTHER" id="PTHR12393:SF6">
    <property type="entry name" value="SPHINGOMYELIN PHOSPHODIESTERASE 2"/>
    <property type="match status" value="1"/>
</dbReference>
<dbReference type="HOGENOM" id="CLU_365001_0_0_1"/>
<dbReference type="GO" id="GO:0046513">
    <property type="term" value="P:ceramide biosynthetic process"/>
    <property type="evidence" value="ECO:0000318"/>
    <property type="project" value="GO_Central"/>
</dbReference>
<proteinExistence type="predicted"/>